<evidence type="ECO:0000256" key="1">
    <source>
        <dbReference type="SAM" id="MobiDB-lite"/>
    </source>
</evidence>
<evidence type="ECO:0000313" key="2">
    <source>
        <dbReference type="EMBL" id="CAA9403440.1"/>
    </source>
</evidence>
<proteinExistence type="predicted"/>
<feature type="region of interest" description="Disordered" evidence="1">
    <location>
        <begin position="1"/>
        <end position="36"/>
    </location>
</feature>
<accession>A0A6J4P7U9</accession>
<keyword evidence="2" id="KW-0689">Ribosomal protein</keyword>
<keyword evidence="2" id="KW-0687">Ribonucleoprotein</keyword>
<feature type="non-terminal residue" evidence="2">
    <location>
        <position position="54"/>
    </location>
</feature>
<organism evidence="2">
    <name type="scientific">uncultured Phycisphaerae bacterium</name>
    <dbReference type="NCBI Taxonomy" id="904963"/>
    <lineage>
        <taxon>Bacteria</taxon>
        <taxon>Pseudomonadati</taxon>
        <taxon>Planctomycetota</taxon>
        <taxon>Phycisphaerae</taxon>
        <taxon>environmental samples</taxon>
    </lineage>
</organism>
<feature type="compositionally biased region" description="Basic and acidic residues" evidence="1">
    <location>
        <begin position="1"/>
        <end position="13"/>
    </location>
</feature>
<feature type="non-terminal residue" evidence="2">
    <location>
        <position position="1"/>
    </location>
</feature>
<name>A0A6J4P7U9_9BACT</name>
<dbReference type="AlphaFoldDB" id="A0A6J4P7U9"/>
<gene>
    <name evidence="2" type="ORF">AVDCRST_MAG64-1846</name>
</gene>
<dbReference type="EMBL" id="CADCUQ010000423">
    <property type="protein sequence ID" value="CAA9403440.1"/>
    <property type="molecule type" value="Genomic_DNA"/>
</dbReference>
<protein>
    <submittedName>
        <fullName evidence="2">LSU ribosomal protein L33p @ LSU ribosomal protein L33p, zinc-dependent</fullName>
    </submittedName>
</protein>
<dbReference type="GO" id="GO:0005840">
    <property type="term" value="C:ribosome"/>
    <property type="evidence" value="ECO:0007669"/>
    <property type="project" value="UniProtKB-KW"/>
</dbReference>
<reference evidence="2" key="1">
    <citation type="submission" date="2020-02" db="EMBL/GenBank/DDBJ databases">
        <authorList>
            <person name="Meier V. D."/>
        </authorList>
    </citation>
    <scope>NUCLEOTIDE SEQUENCE</scope>
    <source>
        <strain evidence="2">AVDCRST_MAG64</strain>
    </source>
</reference>
<sequence>GPWRRPDRCDPRLRGLQAPELPDEQVQAQQPGSHRPAEVLQVVPGAHQPPGDPL</sequence>